<dbReference type="EMBL" id="SDMR01000006">
    <property type="protein sequence ID" value="TBT95208.1"/>
    <property type="molecule type" value="Genomic_DNA"/>
</dbReference>
<dbReference type="PANTHER" id="PTHR30483">
    <property type="entry name" value="LEUCINE-SPECIFIC-BINDING PROTEIN"/>
    <property type="match status" value="1"/>
</dbReference>
<comment type="similarity">
    <text evidence="1">Belongs to the leucine-binding protein family.</text>
</comment>
<keyword evidence="5" id="KW-1185">Reference proteome</keyword>
<dbReference type="AlphaFoldDB" id="A0A4Q9KL65"/>
<dbReference type="InterPro" id="IPR051010">
    <property type="entry name" value="BCAA_transport"/>
</dbReference>
<reference evidence="4 5" key="1">
    <citation type="submission" date="2019-01" db="EMBL/GenBank/DDBJ databases">
        <title>Lactibacter flavus gen. nov., sp. nov., a novel bacterium of the family Propionibacteriaceae isolated from raw milk and dairy products.</title>
        <authorList>
            <person name="Huptas C."/>
            <person name="Wenning M."/>
            <person name="Breitenwieser F."/>
            <person name="Doll E."/>
            <person name="Von Neubeck M."/>
            <person name="Busse H.-J."/>
            <person name="Scherer S."/>
        </authorList>
    </citation>
    <scope>NUCLEOTIDE SEQUENCE [LARGE SCALE GENOMIC DNA]</scope>
    <source>
        <strain evidence="4 5">DSM 22130</strain>
    </source>
</reference>
<protein>
    <submittedName>
        <fullName evidence="4">ABC transporter substrate-binding protein</fullName>
    </submittedName>
</protein>
<dbReference type="InterPro" id="IPR028081">
    <property type="entry name" value="Leu-bd"/>
</dbReference>
<feature type="domain" description="Leucine-binding protein" evidence="3">
    <location>
        <begin position="35"/>
        <end position="367"/>
    </location>
</feature>
<dbReference type="OrthoDB" id="9772589at2"/>
<dbReference type="PROSITE" id="PS51257">
    <property type="entry name" value="PROKAR_LIPOPROTEIN"/>
    <property type="match status" value="1"/>
</dbReference>
<gene>
    <name evidence="4" type="ORF">ET996_06740</name>
</gene>
<comment type="caution">
    <text evidence="4">The sequence shown here is derived from an EMBL/GenBank/DDBJ whole genome shotgun (WGS) entry which is preliminary data.</text>
</comment>
<dbReference type="Proteomes" id="UP000291933">
    <property type="component" value="Unassembled WGS sequence"/>
</dbReference>
<name>A0A4Q9KL65_PROTD</name>
<evidence type="ECO:0000259" key="3">
    <source>
        <dbReference type="Pfam" id="PF13458"/>
    </source>
</evidence>
<evidence type="ECO:0000313" key="4">
    <source>
        <dbReference type="EMBL" id="TBT95208.1"/>
    </source>
</evidence>
<proteinExistence type="inferred from homology"/>
<dbReference type="InterPro" id="IPR028082">
    <property type="entry name" value="Peripla_BP_I"/>
</dbReference>
<dbReference type="PANTHER" id="PTHR30483:SF6">
    <property type="entry name" value="PERIPLASMIC BINDING PROTEIN OF ABC TRANSPORTER FOR NATURAL AMINO ACIDS"/>
    <property type="match status" value="1"/>
</dbReference>
<dbReference type="CDD" id="cd06347">
    <property type="entry name" value="PBP1_ABC_LivK_ligand_binding-like"/>
    <property type="match status" value="1"/>
</dbReference>
<dbReference type="SUPFAM" id="SSF53822">
    <property type="entry name" value="Periplasmic binding protein-like I"/>
    <property type="match status" value="1"/>
</dbReference>
<dbReference type="RefSeq" id="WP_131171795.1">
    <property type="nucleotide sequence ID" value="NZ_FXTL01000005.1"/>
</dbReference>
<sequence length="383" mass="40657">MNKRFIQAAAATAAIALALTGCVQKVDSGSATTGTIKIGVFEPMTGANGGGGTMEVEGAKLANKLYPEVNGQKIELVIVDNKSDKVEAANAGKRLVEQDKVKAIIGSWGSGLSMSAGATFQAAKVPAVAASATNPNVTLNNPYYFRVCFIDPFQGTVLARLAFNELKAKKVSVIQEITNDYSVGLAKFFTDEFTKLGGTVVDGGKYNTGDTDFNAALTTVKSQAPDVIFAPGNFTESALIIKQARQLGLTQPFLGGDTWETPEFITTGGAAVDGAMFTTFFATEQPINDTSKKFIEEYKKEYNKEPSAVAALAFDAYLVIRDAMEKTKSTDGETLQKYLSTLKAFPGAAGPITMNETRDAVKDVVIKTVSGGKFTYKTTIKAS</sequence>
<evidence type="ECO:0000313" key="5">
    <source>
        <dbReference type="Proteomes" id="UP000291933"/>
    </source>
</evidence>
<dbReference type="Pfam" id="PF13458">
    <property type="entry name" value="Peripla_BP_6"/>
    <property type="match status" value="1"/>
</dbReference>
<evidence type="ECO:0000256" key="2">
    <source>
        <dbReference type="ARBA" id="ARBA00022729"/>
    </source>
</evidence>
<organism evidence="4 5">
    <name type="scientific">Propioniciclava tarda</name>
    <dbReference type="NCBI Taxonomy" id="433330"/>
    <lineage>
        <taxon>Bacteria</taxon>
        <taxon>Bacillati</taxon>
        <taxon>Actinomycetota</taxon>
        <taxon>Actinomycetes</taxon>
        <taxon>Propionibacteriales</taxon>
        <taxon>Propionibacteriaceae</taxon>
        <taxon>Propioniciclava</taxon>
    </lineage>
</organism>
<evidence type="ECO:0000256" key="1">
    <source>
        <dbReference type="ARBA" id="ARBA00010062"/>
    </source>
</evidence>
<keyword evidence="2" id="KW-0732">Signal</keyword>
<accession>A0A4Q9KL65</accession>
<dbReference type="Gene3D" id="3.40.50.2300">
    <property type="match status" value="2"/>
</dbReference>